<sequence length="188" mass="21954">MVKIFIICLILINTSFTSAETLGNETGLKIPRFVSLKSDNSNLRVGPDENYPIKLRYIVANTPIEIIDEYKDWRKINDYEGNKGWLHKSLIKGKRFAIVNTPYQEGLQVFNKPKGNNIGKIGKKNILEVKTCLMNWCKIKYGKNTGWVNKLNLWGVYEKEIINIPFYQPIINLIWRINLNFFIQWLNT</sequence>
<dbReference type="Gene3D" id="2.30.30.40">
    <property type="entry name" value="SH3 Domains"/>
    <property type="match status" value="1"/>
</dbReference>
<protein>
    <recommendedName>
        <fullName evidence="1">SH3b domain-containing protein</fullName>
    </recommendedName>
</protein>
<proteinExistence type="predicted"/>
<dbReference type="SMART" id="SM00287">
    <property type="entry name" value="SH3b"/>
    <property type="match status" value="1"/>
</dbReference>
<evidence type="ECO:0000259" key="1">
    <source>
        <dbReference type="SMART" id="SM00287"/>
    </source>
</evidence>
<evidence type="ECO:0000313" key="2">
    <source>
        <dbReference type="EMBL" id="SVD62487.1"/>
    </source>
</evidence>
<dbReference type="EMBL" id="UINC01162630">
    <property type="protein sequence ID" value="SVD62487.1"/>
    <property type="molecule type" value="Genomic_DNA"/>
</dbReference>
<feature type="domain" description="SH3b" evidence="1">
    <location>
        <begin position="31"/>
        <end position="94"/>
    </location>
</feature>
<accession>A0A382WUG3</accession>
<dbReference type="InterPro" id="IPR010466">
    <property type="entry name" value="DUF1058"/>
</dbReference>
<gene>
    <name evidence="2" type="ORF">METZ01_LOCUS415341</name>
</gene>
<dbReference type="InterPro" id="IPR003646">
    <property type="entry name" value="SH3-like_bac-type"/>
</dbReference>
<name>A0A382WUG3_9ZZZZ</name>
<dbReference type="AlphaFoldDB" id="A0A382WUG3"/>
<reference evidence="2" key="1">
    <citation type="submission" date="2018-05" db="EMBL/GenBank/DDBJ databases">
        <authorList>
            <person name="Lanie J.A."/>
            <person name="Ng W.-L."/>
            <person name="Kazmierczak K.M."/>
            <person name="Andrzejewski T.M."/>
            <person name="Davidsen T.M."/>
            <person name="Wayne K.J."/>
            <person name="Tettelin H."/>
            <person name="Glass J.I."/>
            <person name="Rusch D."/>
            <person name="Podicherti R."/>
            <person name="Tsui H.-C.T."/>
            <person name="Winkler M.E."/>
        </authorList>
    </citation>
    <scope>NUCLEOTIDE SEQUENCE</scope>
</reference>
<dbReference type="Pfam" id="PF06347">
    <property type="entry name" value="SH3_4"/>
    <property type="match status" value="2"/>
</dbReference>
<organism evidence="2">
    <name type="scientific">marine metagenome</name>
    <dbReference type="NCBI Taxonomy" id="408172"/>
    <lineage>
        <taxon>unclassified sequences</taxon>
        <taxon>metagenomes</taxon>
        <taxon>ecological metagenomes</taxon>
    </lineage>
</organism>